<evidence type="ECO:0000313" key="3">
    <source>
        <dbReference type="Proteomes" id="UP000230779"/>
    </source>
</evidence>
<organism evidence="2 3">
    <name type="scientific">Candidatus Kerfeldbacteria bacterium CG_4_10_14_0_8_um_filter_42_10</name>
    <dbReference type="NCBI Taxonomy" id="2014248"/>
    <lineage>
        <taxon>Bacteria</taxon>
        <taxon>Candidatus Kerfeldiibacteriota</taxon>
    </lineage>
</organism>
<dbReference type="EMBL" id="PFMD01000021">
    <property type="protein sequence ID" value="PIY97031.1"/>
    <property type="molecule type" value="Genomic_DNA"/>
</dbReference>
<keyword evidence="1" id="KW-0812">Transmembrane</keyword>
<feature type="transmembrane region" description="Helical" evidence="1">
    <location>
        <begin position="21"/>
        <end position="44"/>
    </location>
</feature>
<sequence>MKDQSNLKMEQRMRDNNRGQVLLLSLLILAGVSAAGIGFATLIINQIKSSQNIDNSITAQYGAESSLERSLYQVKINRLNDTKNLADTITDIKQISESFDLSGLTMSIDQDSVQSIEENKTFSLKKDESEQNDLFDPDAPFGSQASIRYLWISWDNNPCEFLTIGPPNYNDCFGLGEEWVEISWTGWDVDGNSYENVTKTLLSSAYLDWIGDGQNETDCPDPLLYPAVGASKQCGVVDLLDPSIPEIVFYQVRVKALYADVDSIEVKAVDAEDQFVDIPARVHIKTVGKYGRTEQALSASLPWKLPVSGLFDYVIFTKEKLKKTPVSGYSSSGPIEIERGILAGNSSKACASGINVGKICESSADCDGASCVRPTECICQDGVSYPVCSKSSLAAPSGPEPSCGNLGMGPPDSGYPPAVGADSATYPASWLDSEFWWDPLLRCTKRDPADYGEDGTVASGWGNCIIRVEETIPQAQTVVRKKIREEDLPNGSGDYYVSLREKFDSNQNTEEMIITIKDVGGNTTDQFFMKDLYSSQANPAVSSYERCVSSDSFHLEPGYFIEFKHGNDSSDSSNHLDWYQFTNEVPPDIEKKCDYLYNSGRLPIEYNIPESEAALSCSCSDLSCNTVGECKNLGWNPHDFSDSGAPYAECFRYSNTSVFPTGAGEDVWANLPHEWGACRYDENRWSDVVVPGSVSSGNYYLSVRLGFTALDQENLKLEVLDSGGAVKKTFTTNDLWGLEQSPDNSFVECTFSETVALDSNYRLKFSAPNTSLYLDWYQITDTPPGYHPCDGEPIRKES</sequence>
<proteinExistence type="predicted"/>
<evidence type="ECO:0000256" key="1">
    <source>
        <dbReference type="SAM" id="Phobius"/>
    </source>
</evidence>
<reference evidence="2 3" key="1">
    <citation type="submission" date="2017-09" db="EMBL/GenBank/DDBJ databases">
        <title>Depth-based differentiation of microbial function through sediment-hosted aquifers and enrichment of novel symbionts in the deep terrestrial subsurface.</title>
        <authorList>
            <person name="Probst A.J."/>
            <person name="Ladd B."/>
            <person name="Jarett J.K."/>
            <person name="Geller-Mcgrath D.E."/>
            <person name="Sieber C.M."/>
            <person name="Emerson J.B."/>
            <person name="Anantharaman K."/>
            <person name="Thomas B.C."/>
            <person name="Malmstrom R."/>
            <person name="Stieglmeier M."/>
            <person name="Klingl A."/>
            <person name="Woyke T."/>
            <person name="Ryan C.M."/>
            <person name="Banfield J.F."/>
        </authorList>
    </citation>
    <scope>NUCLEOTIDE SEQUENCE [LARGE SCALE GENOMIC DNA]</scope>
    <source>
        <strain evidence="2">CG_4_10_14_0_8_um_filter_42_10</strain>
    </source>
</reference>
<dbReference type="Proteomes" id="UP000230779">
    <property type="component" value="Unassembled WGS sequence"/>
</dbReference>
<comment type="caution">
    <text evidence="2">The sequence shown here is derived from an EMBL/GenBank/DDBJ whole genome shotgun (WGS) entry which is preliminary data.</text>
</comment>
<accession>A0A2M7RKP0</accession>
<evidence type="ECO:0000313" key="2">
    <source>
        <dbReference type="EMBL" id="PIY97031.1"/>
    </source>
</evidence>
<dbReference type="AlphaFoldDB" id="A0A2M7RKP0"/>
<gene>
    <name evidence="2" type="ORF">COY66_01700</name>
</gene>
<keyword evidence="1" id="KW-1133">Transmembrane helix</keyword>
<protein>
    <submittedName>
        <fullName evidence="2">Uncharacterized protein</fullName>
    </submittedName>
</protein>
<keyword evidence="1" id="KW-0472">Membrane</keyword>
<name>A0A2M7RKP0_9BACT</name>